<feature type="domain" description="BioF2-like acetyltransferase" evidence="7">
    <location>
        <begin position="162"/>
        <end position="289"/>
    </location>
</feature>
<dbReference type="PANTHER" id="PTHR36174">
    <property type="entry name" value="LIPID II:GLYCINE GLYCYLTRANSFERASE"/>
    <property type="match status" value="1"/>
</dbReference>
<name>A0A381R6F0_9ZZZZ</name>
<dbReference type="InterPro" id="IPR016181">
    <property type="entry name" value="Acyl_CoA_acyltransferase"/>
</dbReference>
<keyword evidence="5" id="KW-0012">Acyltransferase</keyword>
<dbReference type="InterPro" id="IPR050644">
    <property type="entry name" value="PG_Glycine_Bridge_Synth"/>
</dbReference>
<keyword evidence="6" id="KW-0961">Cell wall biogenesis/degradation</keyword>
<keyword evidence="3" id="KW-0133">Cell shape</keyword>
<dbReference type="GO" id="GO:0016755">
    <property type="term" value="F:aminoacyltransferase activity"/>
    <property type="evidence" value="ECO:0007669"/>
    <property type="project" value="InterPro"/>
</dbReference>
<dbReference type="EMBL" id="UINC01001682">
    <property type="protein sequence ID" value="SUZ86448.1"/>
    <property type="molecule type" value="Genomic_DNA"/>
</dbReference>
<gene>
    <name evidence="8" type="ORF">METZ01_LOCUS39302</name>
</gene>
<dbReference type="Gene3D" id="3.40.630.30">
    <property type="match status" value="1"/>
</dbReference>
<evidence type="ECO:0000256" key="2">
    <source>
        <dbReference type="ARBA" id="ARBA00022679"/>
    </source>
</evidence>
<evidence type="ECO:0000259" key="7">
    <source>
        <dbReference type="Pfam" id="PF13480"/>
    </source>
</evidence>
<keyword evidence="4" id="KW-0573">Peptidoglycan synthesis</keyword>
<dbReference type="PANTHER" id="PTHR36174:SF1">
    <property type="entry name" value="LIPID II:GLYCINE GLYCYLTRANSFERASE"/>
    <property type="match status" value="1"/>
</dbReference>
<dbReference type="GO" id="GO:0008360">
    <property type="term" value="P:regulation of cell shape"/>
    <property type="evidence" value="ECO:0007669"/>
    <property type="project" value="UniProtKB-KW"/>
</dbReference>
<accession>A0A381R6F0</accession>
<dbReference type="GO" id="GO:0071555">
    <property type="term" value="P:cell wall organization"/>
    <property type="evidence" value="ECO:0007669"/>
    <property type="project" value="UniProtKB-KW"/>
</dbReference>
<protein>
    <recommendedName>
        <fullName evidence="7">BioF2-like acetyltransferase domain-containing protein</fullName>
    </recommendedName>
</protein>
<dbReference type="PROSITE" id="PS51191">
    <property type="entry name" value="FEMABX"/>
    <property type="match status" value="1"/>
</dbReference>
<evidence type="ECO:0000256" key="5">
    <source>
        <dbReference type="ARBA" id="ARBA00023315"/>
    </source>
</evidence>
<keyword evidence="2" id="KW-0808">Transferase</keyword>
<dbReference type="AlphaFoldDB" id="A0A381R6F0"/>
<dbReference type="GO" id="GO:0009252">
    <property type="term" value="P:peptidoglycan biosynthetic process"/>
    <property type="evidence" value="ECO:0007669"/>
    <property type="project" value="UniProtKB-KW"/>
</dbReference>
<evidence type="ECO:0000256" key="6">
    <source>
        <dbReference type="ARBA" id="ARBA00023316"/>
    </source>
</evidence>
<dbReference type="InterPro" id="IPR003447">
    <property type="entry name" value="FEMABX"/>
</dbReference>
<dbReference type="InterPro" id="IPR038740">
    <property type="entry name" value="BioF2-like_GNAT_dom"/>
</dbReference>
<evidence type="ECO:0000256" key="1">
    <source>
        <dbReference type="ARBA" id="ARBA00009943"/>
    </source>
</evidence>
<reference evidence="8" key="1">
    <citation type="submission" date="2018-05" db="EMBL/GenBank/DDBJ databases">
        <authorList>
            <person name="Lanie J.A."/>
            <person name="Ng W.-L."/>
            <person name="Kazmierczak K.M."/>
            <person name="Andrzejewski T.M."/>
            <person name="Davidsen T.M."/>
            <person name="Wayne K.J."/>
            <person name="Tettelin H."/>
            <person name="Glass J.I."/>
            <person name="Rusch D."/>
            <person name="Podicherti R."/>
            <person name="Tsui H.-C.T."/>
            <person name="Winkler M.E."/>
        </authorList>
    </citation>
    <scope>NUCLEOTIDE SEQUENCE</scope>
</reference>
<proteinExistence type="inferred from homology"/>
<evidence type="ECO:0000256" key="3">
    <source>
        <dbReference type="ARBA" id="ARBA00022960"/>
    </source>
</evidence>
<dbReference type="SUPFAM" id="SSF55729">
    <property type="entry name" value="Acyl-CoA N-acyltransferases (Nat)"/>
    <property type="match status" value="1"/>
</dbReference>
<evidence type="ECO:0000313" key="8">
    <source>
        <dbReference type="EMBL" id="SUZ86448.1"/>
    </source>
</evidence>
<dbReference type="Pfam" id="PF13480">
    <property type="entry name" value="Acetyltransf_6"/>
    <property type="match status" value="1"/>
</dbReference>
<sequence>MITLKRFMETQSKQWEACIGNSNNGTLFHRRKFLNYHPKDRFEDHSLMAYKKDKLLSVFPAAVKIENGKRLLVSHPGASMGSFVVPVNLSIADAMELGKILVKYTREQSFDGMRITLSPSLYQSRISNYMDFAFFKQGFTYAKRDITSVLFLENNIEKNLQKFRSSHRRAVRKAQESGVVVRRSEDYAAFYNILVQNLSIRHHVAPTHTLKELLEIKNRFPEDVNLFGAYLNNEMLAGAVNFIINEHVVLAFYISHQEKYQEYRSVNLLFYSIFNWAISKGLKIYDFGTFTVDEEPNMGLGRFKENFGASGVFRDTVELNLT</sequence>
<evidence type="ECO:0000256" key="4">
    <source>
        <dbReference type="ARBA" id="ARBA00022984"/>
    </source>
</evidence>
<comment type="similarity">
    <text evidence="1">Belongs to the FemABX family.</text>
</comment>
<organism evidence="8">
    <name type="scientific">marine metagenome</name>
    <dbReference type="NCBI Taxonomy" id="408172"/>
    <lineage>
        <taxon>unclassified sequences</taxon>
        <taxon>metagenomes</taxon>
        <taxon>ecological metagenomes</taxon>
    </lineage>
</organism>